<dbReference type="SUPFAM" id="SSF46565">
    <property type="entry name" value="Chaperone J-domain"/>
    <property type="match status" value="1"/>
</dbReference>
<dbReference type="Pfam" id="PF00226">
    <property type="entry name" value="DnaJ"/>
    <property type="match status" value="1"/>
</dbReference>
<dbReference type="PROSITE" id="PS50076">
    <property type="entry name" value="DNAJ_2"/>
    <property type="match status" value="1"/>
</dbReference>
<proteinExistence type="predicted"/>
<dbReference type="SMART" id="SM00271">
    <property type="entry name" value="DnaJ"/>
    <property type="match status" value="1"/>
</dbReference>
<dbReference type="InterPro" id="IPR036869">
    <property type="entry name" value="J_dom_sf"/>
</dbReference>
<dbReference type="InterPro" id="IPR001623">
    <property type="entry name" value="DnaJ_domain"/>
</dbReference>
<protein>
    <recommendedName>
        <fullName evidence="1">J domain-containing protein</fullName>
    </recommendedName>
</protein>
<name>A0A0F8VP99_9ZZZZ</name>
<evidence type="ECO:0000259" key="1">
    <source>
        <dbReference type="PROSITE" id="PS50076"/>
    </source>
</evidence>
<comment type="caution">
    <text evidence="2">The sequence shown here is derived from an EMBL/GenBank/DDBJ whole genome shotgun (WGS) entry which is preliminary data.</text>
</comment>
<gene>
    <name evidence="2" type="ORF">LCGC14_3164320</name>
</gene>
<dbReference type="CDD" id="cd06257">
    <property type="entry name" value="DnaJ"/>
    <property type="match status" value="1"/>
</dbReference>
<dbReference type="PRINTS" id="PR00625">
    <property type="entry name" value="JDOMAIN"/>
</dbReference>
<reference evidence="2" key="1">
    <citation type="journal article" date="2015" name="Nature">
        <title>Complex archaea that bridge the gap between prokaryotes and eukaryotes.</title>
        <authorList>
            <person name="Spang A."/>
            <person name="Saw J.H."/>
            <person name="Jorgensen S.L."/>
            <person name="Zaremba-Niedzwiedzka K."/>
            <person name="Martijn J."/>
            <person name="Lind A.E."/>
            <person name="van Eijk R."/>
            <person name="Schleper C."/>
            <person name="Guy L."/>
            <person name="Ettema T.J."/>
        </authorList>
    </citation>
    <scope>NUCLEOTIDE SEQUENCE</scope>
</reference>
<dbReference type="AlphaFoldDB" id="A0A0F8VP99"/>
<dbReference type="Gene3D" id="1.10.287.110">
    <property type="entry name" value="DnaJ domain"/>
    <property type="match status" value="1"/>
</dbReference>
<organism evidence="2">
    <name type="scientific">marine sediment metagenome</name>
    <dbReference type="NCBI Taxonomy" id="412755"/>
    <lineage>
        <taxon>unclassified sequences</taxon>
        <taxon>metagenomes</taxon>
        <taxon>ecological metagenomes</taxon>
    </lineage>
</organism>
<sequence>MHPHFFDDLGAFGILYFLWRNYKKYKRPISYYYSKSRSQGSKKKEPYVDLGLEEAYGLLGVNPDASWEEVQKAYKDKIVKSHPDKVAHLSEELQKKAKELTLKLNKAIDIIRRYKKV</sequence>
<evidence type="ECO:0000313" key="2">
    <source>
        <dbReference type="EMBL" id="KKK46152.1"/>
    </source>
</evidence>
<accession>A0A0F8VP99</accession>
<feature type="domain" description="J" evidence="1">
    <location>
        <begin position="54"/>
        <end position="116"/>
    </location>
</feature>
<dbReference type="EMBL" id="LAZR01070031">
    <property type="protein sequence ID" value="KKK46152.1"/>
    <property type="molecule type" value="Genomic_DNA"/>
</dbReference>